<reference evidence="1" key="1">
    <citation type="submission" date="2014-12" db="EMBL/GenBank/DDBJ databases">
        <title>Insight into the proteome of Arion vulgaris.</title>
        <authorList>
            <person name="Aradska J."/>
            <person name="Bulat T."/>
            <person name="Smidak R."/>
            <person name="Sarate P."/>
            <person name="Gangsoo J."/>
            <person name="Sialana F."/>
            <person name="Bilban M."/>
            <person name="Lubec G."/>
        </authorList>
    </citation>
    <scope>NUCLEOTIDE SEQUENCE</scope>
    <source>
        <tissue evidence="1">Skin</tissue>
    </source>
</reference>
<dbReference type="AlphaFoldDB" id="A0A0B6XXM1"/>
<organism evidence="1">
    <name type="scientific">Arion vulgaris</name>
    <dbReference type="NCBI Taxonomy" id="1028688"/>
    <lineage>
        <taxon>Eukaryota</taxon>
        <taxon>Metazoa</taxon>
        <taxon>Spiralia</taxon>
        <taxon>Lophotrochozoa</taxon>
        <taxon>Mollusca</taxon>
        <taxon>Gastropoda</taxon>
        <taxon>Heterobranchia</taxon>
        <taxon>Euthyneura</taxon>
        <taxon>Panpulmonata</taxon>
        <taxon>Eupulmonata</taxon>
        <taxon>Stylommatophora</taxon>
        <taxon>Helicina</taxon>
        <taxon>Arionoidea</taxon>
        <taxon>Arionidae</taxon>
        <taxon>Arion</taxon>
    </lineage>
</organism>
<name>A0A0B6XXM1_9EUPU</name>
<evidence type="ECO:0000313" key="1">
    <source>
        <dbReference type="EMBL" id="CEK48608.1"/>
    </source>
</evidence>
<gene>
    <name evidence="1" type="primary">ORF4608</name>
</gene>
<proteinExistence type="predicted"/>
<feature type="non-terminal residue" evidence="1">
    <location>
        <position position="1"/>
    </location>
</feature>
<accession>A0A0B6XXM1</accession>
<protein>
    <submittedName>
        <fullName evidence="1">Uncharacterized protein</fullName>
    </submittedName>
</protein>
<sequence>CKKTPCSHRVRQECILLSSLFNFVDMLREKHECIVTMDKIQGNREIEADRGKIFSRQFNIMAWHKNSIQTSWVELTLKSE</sequence>
<dbReference type="EMBL" id="HACG01001743">
    <property type="protein sequence ID" value="CEK48608.1"/>
    <property type="molecule type" value="Transcribed_RNA"/>
</dbReference>